<dbReference type="PANTHER" id="PTHR30041:SF8">
    <property type="entry name" value="PROTEIN YFFB"/>
    <property type="match status" value="1"/>
</dbReference>
<keyword evidence="4" id="KW-1185">Reference proteome</keyword>
<reference evidence="3" key="1">
    <citation type="submission" date="2022-09" db="EMBL/GenBank/DDBJ databases">
        <title>Tahibacter sp. nov., isolated from a fresh water.</title>
        <authorList>
            <person name="Baek J.H."/>
            <person name="Lee J.K."/>
            <person name="Kim J.M."/>
            <person name="Jeon C.O."/>
        </authorList>
    </citation>
    <scope>NUCLEOTIDE SEQUENCE</scope>
    <source>
        <strain evidence="3">W38</strain>
    </source>
</reference>
<proteinExistence type="inferred from homology"/>
<accession>A0ABY6BAS8</accession>
<dbReference type="SUPFAM" id="SSF52833">
    <property type="entry name" value="Thioredoxin-like"/>
    <property type="match status" value="1"/>
</dbReference>
<organism evidence="3 4">
    <name type="scientific">Tahibacter amnicola</name>
    <dbReference type="NCBI Taxonomy" id="2976241"/>
    <lineage>
        <taxon>Bacteria</taxon>
        <taxon>Pseudomonadati</taxon>
        <taxon>Pseudomonadota</taxon>
        <taxon>Gammaproteobacteria</taxon>
        <taxon>Lysobacterales</taxon>
        <taxon>Rhodanobacteraceae</taxon>
        <taxon>Tahibacter</taxon>
    </lineage>
</organism>
<evidence type="ECO:0000256" key="1">
    <source>
        <dbReference type="ARBA" id="ARBA00007198"/>
    </source>
</evidence>
<comment type="similarity">
    <text evidence="1 2">Belongs to the ArsC family.</text>
</comment>
<dbReference type="Pfam" id="PF03960">
    <property type="entry name" value="ArsC"/>
    <property type="match status" value="1"/>
</dbReference>
<dbReference type="InterPro" id="IPR006504">
    <property type="entry name" value="Tscrpt_reg_Spx/MgsR"/>
</dbReference>
<dbReference type="NCBIfam" id="TIGR01617">
    <property type="entry name" value="arsC_related"/>
    <property type="match status" value="1"/>
</dbReference>
<dbReference type="InterPro" id="IPR036249">
    <property type="entry name" value="Thioredoxin-like_sf"/>
</dbReference>
<name>A0ABY6BAS8_9GAMM</name>
<gene>
    <name evidence="3" type="ORF">N4264_18820</name>
</gene>
<sequence length="119" mass="13643">MKVYGLEKCDTCKKTRNWLSRHQLAHEFIDYRDHRVPAETLKQWAMAVGGWEKLVNRASTTWRGLPEARKSPASAPEWTLLIKEYPALVRRPVVVTDAGEVSVGFNDKQFAQRFVAKAT</sequence>
<dbReference type="RefSeq" id="WP_261693769.1">
    <property type="nucleotide sequence ID" value="NZ_CP104694.1"/>
</dbReference>
<evidence type="ECO:0000313" key="3">
    <source>
        <dbReference type="EMBL" id="UXI66789.1"/>
    </source>
</evidence>
<dbReference type="Proteomes" id="UP001064632">
    <property type="component" value="Chromosome"/>
</dbReference>
<evidence type="ECO:0000313" key="4">
    <source>
        <dbReference type="Proteomes" id="UP001064632"/>
    </source>
</evidence>
<dbReference type="InterPro" id="IPR006660">
    <property type="entry name" value="Arsenate_reductase-like"/>
</dbReference>
<protein>
    <submittedName>
        <fullName evidence="3">Spx/MgsR family RNA polymerase-binding regulatory protein</fullName>
    </submittedName>
</protein>
<evidence type="ECO:0000256" key="2">
    <source>
        <dbReference type="PROSITE-ProRule" id="PRU01282"/>
    </source>
</evidence>
<dbReference type="Gene3D" id="3.40.30.10">
    <property type="entry name" value="Glutaredoxin"/>
    <property type="match status" value="1"/>
</dbReference>
<dbReference type="PROSITE" id="PS51353">
    <property type="entry name" value="ARSC"/>
    <property type="match status" value="1"/>
</dbReference>
<dbReference type="EMBL" id="CP104694">
    <property type="protein sequence ID" value="UXI66789.1"/>
    <property type="molecule type" value="Genomic_DNA"/>
</dbReference>
<dbReference type="PANTHER" id="PTHR30041">
    <property type="entry name" value="ARSENATE REDUCTASE"/>
    <property type="match status" value="1"/>
</dbReference>